<evidence type="ECO:0000256" key="9">
    <source>
        <dbReference type="ARBA" id="ARBA00022989"/>
    </source>
</evidence>
<dbReference type="InterPro" id="IPR002528">
    <property type="entry name" value="MATE_fam"/>
</dbReference>
<feature type="transmembrane region" description="Helical" evidence="13">
    <location>
        <begin position="53"/>
        <end position="82"/>
    </location>
</feature>
<feature type="transmembrane region" description="Helical" evidence="13">
    <location>
        <begin position="196"/>
        <end position="216"/>
    </location>
</feature>
<proteinExistence type="inferred from homology"/>
<comment type="subcellular location">
    <subcellularLocation>
        <location evidence="2">Cell membrane</location>
        <topology evidence="2">Multi-pass membrane protein</topology>
    </subcellularLocation>
</comment>
<keyword evidence="10" id="KW-0406">Ion transport</keyword>
<gene>
    <name evidence="14" type="ORF">OCV47_08895</name>
</gene>
<evidence type="ECO:0000256" key="3">
    <source>
        <dbReference type="ARBA" id="ARBA00010199"/>
    </source>
</evidence>
<evidence type="ECO:0000256" key="12">
    <source>
        <dbReference type="ARBA" id="ARBA00031636"/>
    </source>
</evidence>
<evidence type="ECO:0000256" key="7">
    <source>
        <dbReference type="ARBA" id="ARBA00022475"/>
    </source>
</evidence>
<name>A0ABT2SLT0_9FIRM</name>
<evidence type="ECO:0000256" key="4">
    <source>
        <dbReference type="ARBA" id="ARBA00020268"/>
    </source>
</evidence>
<dbReference type="EMBL" id="JAOQKE010000009">
    <property type="protein sequence ID" value="MCU6725464.1"/>
    <property type="molecule type" value="Genomic_DNA"/>
</dbReference>
<dbReference type="RefSeq" id="WP_262654739.1">
    <property type="nucleotide sequence ID" value="NZ_JAOQKE010000009.1"/>
</dbReference>
<keyword evidence="5" id="KW-0813">Transport</keyword>
<evidence type="ECO:0000256" key="11">
    <source>
        <dbReference type="ARBA" id="ARBA00023136"/>
    </source>
</evidence>
<feature type="transmembrane region" description="Helical" evidence="13">
    <location>
        <begin position="389"/>
        <end position="411"/>
    </location>
</feature>
<dbReference type="NCBIfam" id="TIGR00797">
    <property type="entry name" value="matE"/>
    <property type="match status" value="1"/>
</dbReference>
<keyword evidence="8 13" id="KW-0812">Transmembrane</keyword>
<evidence type="ECO:0000256" key="1">
    <source>
        <dbReference type="ARBA" id="ARBA00003408"/>
    </source>
</evidence>
<keyword evidence="15" id="KW-1185">Reference proteome</keyword>
<evidence type="ECO:0000256" key="6">
    <source>
        <dbReference type="ARBA" id="ARBA00022449"/>
    </source>
</evidence>
<protein>
    <recommendedName>
        <fullName evidence="4">Probable multidrug resistance protein NorM</fullName>
    </recommendedName>
    <alternativeName>
        <fullName evidence="12">Multidrug-efflux transporter</fullName>
    </alternativeName>
</protein>
<evidence type="ECO:0000313" key="14">
    <source>
        <dbReference type="EMBL" id="MCU6725464.1"/>
    </source>
</evidence>
<dbReference type="PANTHER" id="PTHR43298">
    <property type="entry name" value="MULTIDRUG RESISTANCE PROTEIN NORM-RELATED"/>
    <property type="match status" value="1"/>
</dbReference>
<feature type="transmembrane region" description="Helical" evidence="13">
    <location>
        <begin position="102"/>
        <end position="127"/>
    </location>
</feature>
<feature type="transmembrane region" description="Helical" evidence="13">
    <location>
        <begin position="360"/>
        <end position="382"/>
    </location>
</feature>
<keyword evidence="6" id="KW-0050">Antiport</keyword>
<dbReference type="Proteomes" id="UP001652338">
    <property type="component" value="Unassembled WGS sequence"/>
</dbReference>
<accession>A0ABT2SLT0</accession>
<evidence type="ECO:0000313" key="15">
    <source>
        <dbReference type="Proteomes" id="UP001652338"/>
    </source>
</evidence>
<evidence type="ECO:0000256" key="10">
    <source>
        <dbReference type="ARBA" id="ARBA00023065"/>
    </source>
</evidence>
<dbReference type="PANTHER" id="PTHR43298:SF2">
    <property type="entry name" value="FMN_FAD EXPORTER YEEO-RELATED"/>
    <property type="match status" value="1"/>
</dbReference>
<dbReference type="CDD" id="cd13138">
    <property type="entry name" value="MATE_yoeA_like"/>
    <property type="match status" value="1"/>
</dbReference>
<feature type="transmembrane region" description="Helical" evidence="13">
    <location>
        <begin position="12"/>
        <end position="33"/>
    </location>
</feature>
<evidence type="ECO:0000256" key="8">
    <source>
        <dbReference type="ARBA" id="ARBA00022692"/>
    </source>
</evidence>
<evidence type="ECO:0000256" key="13">
    <source>
        <dbReference type="SAM" id="Phobius"/>
    </source>
</evidence>
<feature type="transmembrane region" description="Helical" evidence="13">
    <location>
        <begin position="139"/>
        <end position="159"/>
    </location>
</feature>
<comment type="function">
    <text evidence="1">Multidrug efflux pump.</text>
</comment>
<organism evidence="14 15">
    <name type="scientific">Muricoprocola aceti</name>
    <dbReference type="NCBI Taxonomy" id="2981772"/>
    <lineage>
        <taxon>Bacteria</taxon>
        <taxon>Bacillati</taxon>
        <taxon>Bacillota</taxon>
        <taxon>Clostridia</taxon>
        <taxon>Lachnospirales</taxon>
        <taxon>Lachnospiraceae</taxon>
        <taxon>Muricoprocola</taxon>
    </lineage>
</organism>
<reference evidence="14 15" key="1">
    <citation type="journal article" date="2021" name="ISME Commun">
        <title>Automated analysis of genomic sequences facilitates high-throughput and comprehensive description of bacteria.</title>
        <authorList>
            <person name="Hitch T.C.A."/>
        </authorList>
    </citation>
    <scope>NUCLEOTIDE SEQUENCE [LARGE SCALE GENOMIC DNA]</scope>
    <source>
        <strain evidence="14 15">Sanger_29</strain>
    </source>
</reference>
<feature type="transmembrane region" description="Helical" evidence="13">
    <location>
        <begin position="319"/>
        <end position="340"/>
    </location>
</feature>
<sequence length="447" mass="48464">MGKTKEKTVNLTEGSVAGGLWAFTLPLMLGQLLQQLYNVADAWVIGNYADNASFAAVSAGGSLTFLVVGFFNGISIGGGVVISRYFGAEDHQNVSKAIHTNVLFGVAASILATIVTVIFTPAILVWMQTPENVLPYSITYFRIYFAGISMIILYNIFMAIMRAVGDSVHPLYYLCISSVVNVILDLVLVAGMHMGVTGAALATVVSQGLSAILCLIRMQRIGGYMKIHLSKLRYDGPMMKRVLYQGLPAGIQNSALSIGNIVVQANINAFGEFAMSGMGAHSKIEGFVFIPIISISNALSTFVSQNLGAGEVERAKKGAFLGTVVSMGMAVVMGMGMYLLAPQLIRIFTSEPQSVEYGVVFMRTVTIFYLFLTFSHEATGILRGLGMSVIPMLGMFGFWCVGRILYVTIALRVIPDFRVICWAYPLTWICTTAIFSIVLFRTKWRAG</sequence>
<comment type="similarity">
    <text evidence="3">Belongs to the multi antimicrobial extrusion (MATE) (TC 2.A.66.1) family.</text>
</comment>
<evidence type="ECO:0000256" key="2">
    <source>
        <dbReference type="ARBA" id="ARBA00004651"/>
    </source>
</evidence>
<evidence type="ECO:0000256" key="5">
    <source>
        <dbReference type="ARBA" id="ARBA00022448"/>
    </source>
</evidence>
<keyword evidence="11 13" id="KW-0472">Membrane</keyword>
<dbReference type="InterPro" id="IPR050222">
    <property type="entry name" value="MATE_MdtK"/>
</dbReference>
<dbReference type="PIRSF" id="PIRSF006603">
    <property type="entry name" value="DinF"/>
    <property type="match status" value="1"/>
</dbReference>
<feature type="transmembrane region" description="Helical" evidence="13">
    <location>
        <begin position="417"/>
        <end position="440"/>
    </location>
</feature>
<keyword evidence="9 13" id="KW-1133">Transmembrane helix</keyword>
<comment type="caution">
    <text evidence="14">The sequence shown here is derived from an EMBL/GenBank/DDBJ whole genome shotgun (WGS) entry which is preliminary data.</text>
</comment>
<feature type="transmembrane region" description="Helical" evidence="13">
    <location>
        <begin position="171"/>
        <end position="190"/>
    </location>
</feature>
<keyword evidence="7" id="KW-1003">Cell membrane</keyword>
<dbReference type="Pfam" id="PF01554">
    <property type="entry name" value="MatE"/>
    <property type="match status" value="2"/>
</dbReference>
<dbReference type="InterPro" id="IPR048279">
    <property type="entry name" value="MdtK-like"/>
</dbReference>